<evidence type="ECO:0000259" key="2">
    <source>
        <dbReference type="Pfam" id="PF04149"/>
    </source>
</evidence>
<gene>
    <name evidence="3" type="ORF">EDD29_0361</name>
</gene>
<dbReference type="Proteomes" id="UP000272400">
    <property type="component" value="Unassembled WGS sequence"/>
</dbReference>
<evidence type="ECO:0000256" key="1">
    <source>
        <dbReference type="SAM" id="MobiDB-lite"/>
    </source>
</evidence>
<dbReference type="RefSeq" id="WP_123661843.1">
    <property type="nucleotide sequence ID" value="NZ_RJKE01000001.1"/>
</dbReference>
<dbReference type="InterPro" id="IPR007278">
    <property type="entry name" value="DUF397"/>
</dbReference>
<feature type="domain" description="DUF397" evidence="2">
    <location>
        <begin position="9"/>
        <end position="55"/>
    </location>
</feature>
<proteinExistence type="predicted"/>
<evidence type="ECO:0000313" key="4">
    <source>
        <dbReference type="Proteomes" id="UP000272400"/>
    </source>
</evidence>
<sequence length="63" mass="6771">MSTPHTAPDWRKSTYSDSSGSDCVELAGLGAAVLVRDSKNPERGLLVVGKGALRQLAWESREL</sequence>
<evidence type="ECO:0000313" key="3">
    <source>
        <dbReference type="EMBL" id="ROO82876.1"/>
    </source>
</evidence>
<keyword evidence="4" id="KW-1185">Reference proteome</keyword>
<comment type="caution">
    <text evidence="3">The sequence shown here is derived from an EMBL/GenBank/DDBJ whole genome shotgun (WGS) entry which is preliminary data.</text>
</comment>
<accession>A0A3N1CNI0</accession>
<dbReference type="AlphaFoldDB" id="A0A3N1CNI0"/>
<name>A0A3N1CNI0_9ACTN</name>
<reference evidence="3 4" key="1">
    <citation type="submission" date="2018-11" db="EMBL/GenBank/DDBJ databases">
        <title>Sequencing the genomes of 1000 actinobacteria strains.</title>
        <authorList>
            <person name="Klenk H.-P."/>
        </authorList>
    </citation>
    <scope>NUCLEOTIDE SEQUENCE [LARGE SCALE GENOMIC DNA]</scope>
    <source>
        <strain evidence="3 4">DSM 44254</strain>
    </source>
</reference>
<feature type="region of interest" description="Disordered" evidence="1">
    <location>
        <begin position="1"/>
        <end position="20"/>
    </location>
</feature>
<dbReference type="Pfam" id="PF04149">
    <property type="entry name" value="DUF397"/>
    <property type="match status" value="1"/>
</dbReference>
<organism evidence="3 4">
    <name type="scientific">Actinocorallia herbida</name>
    <dbReference type="NCBI Taxonomy" id="58109"/>
    <lineage>
        <taxon>Bacteria</taxon>
        <taxon>Bacillati</taxon>
        <taxon>Actinomycetota</taxon>
        <taxon>Actinomycetes</taxon>
        <taxon>Streptosporangiales</taxon>
        <taxon>Thermomonosporaceae</taxon>
        <taxon>Actinocorallia</taxon>
    </lineage>
</organism>
<protein>
    <submittedName>
        <fullName evidence="3">Uncharacterized protein DUF397</fullName>
    </submittedName>
</protein>
<dbReference type="EMBL" id="RJKE01000001">
    <property type="protein sequence ID" value="ROO82876.1"/>
    <property type="molecule type" value="Genomic_DNA"/>
</dbReference>
<dbReference type="OrthoDB" id="3482540at2"/>